<dbReference type="Pfam" id="PF02826">
    <property type="entry name" value="2-Hacid_dh_C"/>
    <property type="match status" value="1"/>
</dbReference>
<dbReference type="KEGG" id="crw:CROST_002870"/>
<dbReference type="InterPro" id="IPR029753">
    <property type="entry name" value="D-isomer_DH_CS"/>
</dbReference>
<dbReference type="InterPro" id="IPR050418">
    <property type="entry name" value="D-iso_2-hydroxyacid_DH_PdxB"/>
</dbReference>
<evidence type="ECO:0000256" key="3">
    <source>
        <dbReference type="ARBA" id="ARBA00023027"/>
    </source>
</evidence>
<name>A0A1S8MBR6_9CLOT</name>
<evidence type="ECO:0000256" key="2">
    <source>
        <dbReference type="ARBA" id="ARBA00023002"/>
    </source>
</evidence>
<dbReference type="Pfam" id="PF00389">
    <property type="entry name" value="2-Hacid_dh"/>
    <property type="match status" value="1"/>
</dbReference>
<dbReference type="FunFam" id="3.40.50.720:FF:000203">
    <property type="entry name" value="D-3-phosphoglycerate dehydrogenase (SerA)"/>
    <property type="match status" value="1"/>
</dbReference>
<evidence type="ECO:0000313" key="6">
    <source>
        <dbReference type="Proteomes" id="UP000190951"/>
    </source>
</evidence>
<dbReference type="SUPFAM" id="SSF52283">
    <property type="entry name" value="Formate/glycerate dehydrogenase catalytic domain-like"/>
    <property type="match status" value="1"/>
</dbReference>
<dbReference type="PROSITE" id="PS00670">
    <property type="entry name" value="D_2_HYDROXYACID_DH_2"/>
    <property type="match status" value="1"/>
</dbReference>
<keyword evidence="2 4" id="KW-0560">Oxidoreductase</keyword>
<evidence type="ECO:0000256" key="1">
    <source>
        <dbReference type="ARBA" id="ARBA00005854"/>
    </source>
</evidence>
<keyword evidence="3" id="KW-0520">NAD</keyword>
<dbReference type="Gene3D" id="3.40.50.720">
    <property type="entry name" value="NAD(P)-binding Rossmann-like Domain"/>
    <property type="match status" value="2"/>
</dbReference>
<dbReference type="GO" id="GO:0051287">
    <property type="term" value="F:NAD binding"/>
    <property type="evidence" value="ECO:0007669"/>
    <property type="project" value="InterPro"/>
</dbReference>
<dbReference type="RefSeq" id="WP_077833282.1">
    <property type="nucleotide sequence ID" value="NZ_CP096983.1"/>
</dbReference>
<evidence type="ECO:0000313" key="5">
    <source>
        <dbReference type="EMBL" id="URZ09606.1"/>
    </source>
</evidence>
<dbReference type="GO" id="GO:0008465">
    <property type="term" value="F:hydroxypyruvate reductase (NADH) activity"/>
    <property type="evidence" value="ECO:0007669"/>
    <property type="project" value="UniProtKB-EC"/>
</dbReference>
<dbReference type="STRING" id="84029.CROST_26870"/>
<reference evidence="5 6" key="1">
    <citation type="submission" date="2022-04" db="EMBL/GenBank/DDBJ databases">
        <title>Genome sequence of C. roseum typestrain.</title>
        <authorList>
            <person name="Poehlein A."/>
            <person name="Schoch T."/>
            <person name="Duerre P."/>
            <person name="Daniel R."/>
        </authorList>
    </citation>
    <scope>NUCLEOTIDE SEQUENCE [LARGE SCALE GENOMIC DNA]</scope>
    <source>
        <strain evidence="5 6">DSM 7320</strain>
    </source>
</reference>
<sequence length="318" mass="34735">MKISVIEPLGLSESEIREIAKPITDRGHEIVVYNEKTTDKNILKARVKDSEVIVLANMPLKAEVINSDSKLKMMSIAFTGVDHVELEGLRNKEIAVSNASGYSTESVTELTFGLVFSVLRNIVPLDKNTRSGKTKDGFSQNDLSGKTFGVIGTGLIGASVCKIAKAFGCKVIAYNRSEKEELKSIGVEYVTLNELLSQSDVVSIHIPQTPETKGLIGKEEIKLMKNTAILINVARGPIVDSKALAQALEKGDIKGAGIDVFDKEPPLDLDYGLLKAKNTVLVPHIGFATKEAMVRRAHITFENILSWLDGKQQNIVKY</sequence>
<dbReference type="PANTHER" id="PTHR43761:SF1">
    <property type="entry name" value="D-ISOMER SPECIFIC 2-HYDROXYACID DEHYDROGENASE CATALYTIC DOMAIN-CONTAINING PROTEIN-RELATED"/>
    <property type="match status" value="1"/>
</dbReference>
<dbReference type="PANTHER" id="PTHR43761">
    <property type="entry name" value="D-ISOMER SPECIFIC 2-HYDROXYACID DEHYDROGENASE FAMILY PROTEIN (AFU_ORTHOLOGUE AFUA_1G13630)"/>
    <property type="match status" value="1"/>
</dbReference>
<accession>A0A1S8MBR6</accession>
<dbReference type="Proteomes" id="UP000190951">
    <property type="component" value="Chromosome"/>
</dbReference>
<gene>
    <name evidence="5" type="primary">hprA</name>
    <name evidence="5" type="ORF">CROST_002870</name>
</gene>
<dbReference type="PROSITE" id="PS00671">
    <property type="entry name" value="D_2_HYDROXYACID_DH_3"/>
    <property type="match status" value="1"/>
</dbReference>
<dbReference type="InterPro" id="IPR036291">
    <property type="entry name" value="NAD(P)-bd_dom_sf"/>
</dbReference>
<dbReference type="CDD" id="cd12161">
    <property type="entry name" value="GDH_like_1"/>
    <property type="match status" value="1"/>
</dbReference>
<protein>
    <submittedName>
        <fullName evidence="5">Glycerate dehydrogenase</fullName>
        <ecNumber evidence="5">1.1.1.29</ecNumber>
    </submittedName>
</protein>
<dbReference type="InterPro" id="IPR006139">
    <property type="entry name" value="D-isomer_2_OHA_DH_cat_dom"/>
</dbReference>
<evidence type="ECO:0000256" key="4">
    <source>
        <dbReference type="RuleBase" id="RU003719"/>
    </source>
</evidence>
<dbReference type="AlphaFoldDB" id="A0A1S8MBR6"/>
<dbReference type="InterPro" id="IPR006140">
    <property type="entry name" value="D-isomer_DH_NAD-bd"/>
</dbReference>
<dbReference type="EMBL" id="CP096983">
    <property type="protein sequence ID" value="URZ09606.1"/>
    <property type="molecule type" value="Genomic_DNA"/>
</dbReference>
<dbReference type="SUPFAM" id="SSF51735">
    <property type="entry name" value="NAD(P)-binding Rossmann-fold domains"/>
    <property type="match status" value="1"/>
</dbReference>
<proteinExistence type="inferred from homology"/>
<dbReference type="EC" id="1.1.1.29" evidence="5"/>
<keyword evidence="6" id="KW-1185">Reference proteome</keyword>
<comment type="similarity">
    <text evidence="1 4">Belongs to the D-isomer specific 2-hydroxyacid dehydrogenase family.</text>
</comment>
<organism evidence="5 6">
    <name type="scientific">Clostridium felsineum</name>
    <dbReference type="NCBI Taxonomy" id="36839"/>
    <lineage>
        <taxon>Bacteria</taxon>
        <taxon>Bacillati</taxon>
        <taxon>Bacillota</taxon>
        <taxon>Clostridia</taxon>
        <taxon>Eubacteriales</taxon>
        <taxon>Clostridiaceae</taxon>
        <taxon>Clostridium</taxon>
    </lineage>
</organism>